<dbReference type="SUPFAM" id="SSF49503">
    <property type="entry name" value="Cupredoxins"/>
    <property type="match status" value="1"/>
</dbReference>
<feature type="chain" id="PRO_5014763406" description="EfeO-type cupredoxin-like domain-containing protein" evidence="2">
    <location>
        <begin position="34"/>
        <end position="119"/>
    </location>
</feature>
<reference evidence="4 5" key="1">
    <citation type="submission" date="2018-01" db="EMBL/GenBank/DDBJ databases">
        <title>Whole genome analyses suggest that Burkholderia sensu lato contains two further novel genera in the rhizoxinica-symbiotica group Mycetohabitans gen. nov., and Trinickia gen. nov.: implications for the evolution of diazotrophy and nodulation in the Burkholderiaceae.</title>
        <authorList>
            <person name="Estrada-de los Santos P."/>
            <person name="Palmer M."/>
            <person name="Chavez-Ramirez B."/>
            <person name="Beukes C."/>
            <person name="Steenkamp E.T."/>
            <person name="Hirsch A.M."/>
            <person name="Manyaka P."/>
            <person name="Maluk M."/>
            <person name="Lafos M."/>
            <person name="Crook M."/>
            <person name="Gross E."/>
            <person name="Simon M.F."/>
            <person name="Bueno dos Reis Junior F."/>
            <person name="Poole P.S."/>
            <person name="Venter S.N."/>
            <person name="James E.K."/>
        </authorList>
    </citation>
    <scope>NUCLEOTIDE SEQUENCE [LARGE SCALE GENOMIC DNA]</scope>
    <source>
        <strain evidence="4 5">GP25-8</strain>
    </source>
</reference>
<evidence type="ECO:0000259" key="3">
    <source>
        <dbReference type="Pfam" id="PF13473"/>
    </source>
</evidence>
<evidence type="ECO:0000256" key="1">
    <source>
        <dbReference type="ARBA" id="ARBA00004418"/>
    </source>
</evidence>
<dbReference type="GO" id="GO:0042597">
    <property type="term" value="C:periplasmic space"/>
    <property type="evidence" value="ECO:0007669"/>
    <property type="project" value="UniProtKB-SubCell"/>
</dbReference>
<protein>
    <recommendedName>
        <fullName evidence="3">EfeO-type cupredoxin-like domain-containing protein</fullName>
    </recommendedName>
</protein>
<keyword evidence="2" id="KW-0732">Signal</keyword>
<comment type="subcellular location">
    <subcellularLocation>
        <location evidence="1">Periplasm</location>
    </subcellularLocation>
</comment>
<accession>A0A2N7WG73</accession>
<dbReference type="Pfam" id="PF13473">
    <property type="entry name" value="Cupredoxin_1"/>
    <property type="match status" value="1"/>
</dbReference>
<keyword evidence="5" id="KW-1185">Reference proteome</keyword>
<feature type="domain" description="EfeO-type cupredoxin-like" evidence="3">
    <location>
        <begin position="23"/>
        <end position="115"/>
    </location>
</feature>
<dbReference type="InterPro" id="IPR028096">
    <property type="entry name" value="EfeO_Cupredoxin"/>
</dbReference>
<evidence type="ECO:0000313" key="5">
    <source>
        <dbReference type="Proteomes" id="UP000235347"/>
    </source>
</evidence>
<dbReference type="Gene3D" id="2.60.40.420">
    <property type="entry name" value="Cupredoxins - blue copper proteins"/>
    <property type="match status" value="1"/>
</dbReference>
<dbReference type="Proteomes" id="UP000235347">
    <property type="component" value="Unassembled WGS sequence"/>
</dbReference>
<evidence type="ECO:0000256" key="2">
    <source>
        <dbReference type="SAM" id="SignalP"/>
    </source>
</evidence>
<evidence type="ECO:0000313" key="4">
    <source>
        <dbReference type="EMBL" id="PMS28469.1"/>
    </source>
</evidence>
<sequence length="119" mass="12781">MEAAETSCARRLRAAGVALCVGACAALALPASAKTWTVKMVDMQFVPANLTVARDDTIVWVNSDIVAHTVTSTVAGGFDSHAIAPGGRWRYRAKTPGHLAYRCTFHPTMQAQLIVKERP</sequence>
<dbReference type="RefSeq" id="WP_102608058.1">
    <property type="nucleotide sequence ID" value="NZ_CADIKD010000006.1"/>
</dbReference>
<organism evidence="4 5">
    <name type="scientific">Trinickia soli</name>
    <dbReference type="NCBI Taxonomy" id="380675"/>
    <lineage>
        <taxon>Bacteria</taxon>
        <taxon>Pseudomonadati</taxon>
        <taxon>Pseudomonadota</taxon>
        <taxon>Betaproteobacteria</taxon>
        <taxon>Burkholderiales</taxon>
        <taxon>Burkholderiaceae</taxon>
        <taxon>Trinickia</taxon>
    </lineage>
</organism>
<dbReference type="AlphaFoldDB" id="A0A2N7WG73"/>
<proteinExistence type="predicted"/>
<dbReference type="EMBL" id="PNYB01000001">
    <property type="protein sequence ID" value="PMS28469.1"/>
    <property type="molecule type" value="Genomic_DNA"/>
</dbReference>
<name>A0A2N7WG73_9BURK</name>
<dbReference type="InterPro" id="IPR052721">
    <property type="entry name" value="ET_Amicyanin"/>
</dbReference>
<dbReference type="PANTHER" id="PTHR36507:SF1">
    <property type="entry name" value="BLL1555 PROTEIN"/>
    <property type="match status" value="1"/>
</dbReference>
<dbReference type="InterPro" id="IPR008972">
    <property type="entry name" value="Cupredoxin"/>
</dbReference>
<comment type="caution">
    <text evidence="4">The sequence shown here is derived from an EMBL/GenBank/DDBJ whole genome shotgun (WGS) entry which is preliminary data.</text>
</comment>
<dbReference type="PANTHER" id="PTHR36507">
    <property type="entry name" value="BLL1555 PROTEIN"/>
    <property type="match status" value="1"/>
</dbReference>
<feature type="signal peptide" evidence="2">
    <location>
        <begin position="1"/>
        <end position="33"/>
    </location>
</feature>
<gene>
    <name evidence="4" type="ORF">C0Z19_01815</name>
</gene>